<feature type="domain" description="Schlafen AlbA-2" evidence="2">
    <location>
        <begin position="25"/>
        <end position="152"/>
    </location>
</feature>
<feature type="region of interest" description="Disordered" evidence="1">
    <location>
        <begin position="574"/>
        <end position="618"/>
    </location>
</feature>
<dbReference type="InterPro" id="IPR007421">
    <property type="entry name" value="Schlafen_AlbA_2_dom"/>
</dbReference>
<proteinExistence type="predicted"/>
<evidence type="ECO:0000313" key="3">
    <source>
        <dbReference type="EMBL" id="MFC3000799.1"/>
    </source>
</evidence>
<organism evidence="3 4">
    <name type="scientific">Falsiroseomonas tokyonensis</name>
    <dbReference type="NCBI Taxonomy" id="430521"/>
    <lineage>
        <taxon>Bacteria</taxon>
        <taxon>Pseudomonadati</taxon>
        <taxon>Pseudomonadota</taxon>
        <taxon>Alphaproteobacteria</taxon>
        <taxon>Acetobacterales</taxon>
        <taxon>Roseomonadaceae</taxon>
        <taxon>Falsiroseomonas</taxon>
    </lineage>
</organism>
<dbReference type="GO" id="GO:0005524">
    <property type="term" value="F:ATP binding"/>
    <property type="evidence" value="ECO:0007669"/>
    <property type="project" value="UniProtKB-KW"/>
</dbReference>
<evidence type="ECO:0000256" key="1">
    <source>
        <dbReference type="SAM" id="MobiDB-lite"/>
    </source>
</evidence>
<dbReference type="PANTHER" id="PTHR30595:SF6">
    <property type="entry name" value="SCHLAFEN ALBA-2 DOMAIN-CONTAINING PROTEIN"/>
    <property type="match status" value="1"/>
</dbReference>
<keyword evidence="3" id="KW-0547">Nucleotide-binding</keyword>
<feature type="compositionally biased region" description="Basic and acidic residues" evidence="1">
    <location>
        <begin position="700"/>
        <end position="716"/>
    </location>
</feature>
<keyword evidence="4" id="KW-1185">Reference proteome</keyword>
<dbReference type="RefSeq" id="WP_216836865.1">
    <property type="nucleotide sequence ID" value="NZ_JAFNJS010000003.1"/>
</dbReference>
<protein>
    <submittedName>
        <fullName evidence="3">ATP-binding protein</fullName>
    </submittedName>
</protein>
<dbReference type="PANTHER" id="PTHR30595">
    <property type="entry name" value="GLPR-RELATED TRANSCRIPTIONAL REPRESSOR"/>
    <property type="match status" value="1"/>
</dbReference>
<sequence length="716" mass="77761">MTPFVVGERKVSLKELVQLLNSVDEHHNLEAKRGSQIGKSILETVCAFANEPRMGGGILLLGVEPEEGSLFPGYTVTGVADPDKITQDLVNQCNTVFNLPVRILTQTEQVNGETVIGVHVVEAPAAAKPIFVAKTGLPGGAFRRIGSSDVRCTEEDLAVLFNDRGVEQYDSTDIPGSSLADVDMDALSAYRRARAAVNPSAEELQLEDDDLLLALRCANPKPGGLVLTVAGLVLFGRSLALRRHMPMLRIDYARVPGKDWVEDAASRFEATLDMRGPLMTLLVRAQAAIMDDLPRAFHLPSNSLQREDEPKLPHRVIREALVNAAMHRSYREQHPVLIVRYANRLVIQNPGYSLKSEERLGEPGSVTRNVAIAAVLHDTNFAETKGTGIRAMQAEMVKAGLEPPQLKSDRVGNRFTATFLFHHFLTERDVNWLGQFREHNLTNEDHKALILVRETGTIDNRAYRDLNHTDPWVAGHALRRLRDAGLLKALGRTSGTFYVPDGMLATAMASPSDTTTQTDEDEDAGEGRLVDNTTGLADSSSGLADRRGALAGSAAALAGKGAALADSVHAAPTSLPAVTSPSGEKGSDLAPKTEPLRVTQVPKTRVPRTRRSTAEDLLSGQPELERGALPEELQAQLHGLGKRSDPDSMEAAVLALTAWRPLRIKDLARLMGRSVGYTGDIVGRMVAAKVLEPTIPSAPKHPEQTYRPRRETPTSK</sequence>
<dbReference type="Proteomes" id="UP001595420">
    <property type="component" value="Unassembled WGS sequence"/>
</dbReference>
<keyword evidence="3" id="KW-0067">ATP-binding</keyword>
<name>A0ABV7BUQ7_9PROT</name>
<dbReference type="EMBL" id="JBHRSB010000003">
    <property type="protein sequence ID" value="MFC3000799.1"/>
    <property type="molecule type" value="Genomic_DNA"/>
</dbReference>
<dbReference type="Pfam" id="PF04326">
    <property type="entry name" value="SLFN_AlbA_2"/>
    <property type="match status" value="1"/>
</dbReference>
<feature type="compositionally biased region" description="Polar residues" evidence="1">
    <location>
        <begin position="531"/>
        <end position="540"/>
    </location>
</feature>
<feature type="region of interest" description="Disordered" evidence="1">
    <location>
        <begin position="508"/>
        <end position="542"/>
    </location>
</feature>
<reference evidence="4" key="1">
    <citation type="journal article" date="2019" name="Int. J. Syst. Evol. Microbiol.">
        <title>The Global Catalogue of Microorganisms (GCM) 10K type strain sequencing project: providing services to taxonomists for standard genome sequencing and annotation.</title>
        <authorList>
            <consortium name="The Broad Institute Genomics Platform"/>
            <consortium name="The Broad Institute Genome Sequencing Center for Infectious Disease"/>
            <person name="Wu L."/>
            <person name="Ma J."/>
        </authorList>
    </citation>
    <scope>NUCLEOTIDE SEQUENCE [LARGE SCALE GENOMIC DNA]</scope>
    <source>
        <strain evidence="4">CGMCC 1.16855</strain>
    </source>
</reference>
<accession>A0ABV7BUQ7</accession>
<evidence type="ECO:0000313" key="4">
    <source>
        <dbReference type="Proteomes" id="UP001595420"/>
    </source>
</evidence>
<dbReference type="Pfam" id="PF13749">
    <property type="entry name" value="HATPase_c_4"/>
    <property type="match status" value="1"/>
</dbReference>
<feature type="region of interest" description="Disordered" evidence="1">
    <location>
        <begin position="693"/>
        <end position="716"/>
    </location>
</feature>
<evidence type="ECO:0000259" key="2">
    <source>
        <dbReference type="Pfam" id="PF04326"/>
    </source>
</evidence>
<gene>
    <name evidence="3" type="ORF">ACFOD3_12910</name>
</gene>
<comment type="caution">
    <text evidence="3">The sequence shown here is derived from an EMBL/GenBank/DDBJ whole genome shotgun (WGS) entry which is preliminary data.</text>
</comment>